<organism evidence="2 3">
    <name type="scientific">Rhodoferax mekongensis</name>
    <dbReference type="NCBI Taxonomy" id="3068341"/>
    <lineage>
        <taxon>Bacteria</taxon>
        <taxon>Pseudomonadati</taxon>
        <taxon>Pseudomonadota</taxon>
        <taxon>Betaproteobacteria</taxon>
        <taxon>Burkholderiales</taxon>
        <taxon>Comamonadaceae</taxon>
        <taxon>Rhodoferax</taxon>
    </lineage>
</organism>
<name>A0ABZ0B1Q9_9BURK</name>
<proteinExistence type="predicted"/>
<dbReference type="NCBIfam" id="TIGR02595">
    <property type="entry name" value="PEP_CTERM"/>
    <property type="match status" value="1"/>
</dbReference>
<feature type="domain" description="Ice-binding protein C-terminal" evidence="1">
    <location>
        <begin position="209"/>
        <end position="233"/>
    </location>
</feature>
<gene>
    <name evidence="2" type="ORF">RAN89_04940</name>
</gene>
<dbReference type="Proteomes" id="UP001302257">
    <property type="component" value="Chromosome"/>
</dbReference>
<evidence type="ECO:0000259" key="1">
    <source>
        <dbReference type="Pfam" id="PF07589"/>
    </source>
</evidence>
<accession>A0ABZ0B1Q9</accession>
<protein>
    <submittedName>
        <fullName evidence="2">PEP-CTERM sorting domain-containing protein</fullName>
    </submittedName>
</protein>
<dbReference type="InterPro" id="IPR013424">
    <property type="entry name" value="Ice-binding_C"/>
</dbReference>
<evidence type="ECO:0000313" key="2">
    <source>
        <dbReference type="EMBL" id="WNO05782.1"/>
    </source>
</evidence>
<keyword evidence="3" id="KW-1185">Reference proteome</keyword>
<dbReference type="EMBL" id="CP132507">
    <property type="protein sequence ID" value="WNO05782.1"/>
    <property type="molecule type" value="Genomic_DNA"/>
</dbReference>
<reference evidence="2 3" key="1">
    <citation type="submission" date="2023-08" db="EMBL/GenBank/DDBJ databases">
        <title>Rhodoferax potami sp. nov. and Rhodoferax mekongensis sp. nov., isolated from the Mekong River in Thailand.</title>
        <authorList>
            <person name="Kitikhun S."/>
            <person name="Charoenyingcharoen P."/>
            <person name="Siriarchawattana P."/>
            <person name="Likhitrattanapisal S."/>
            <person name="Nilsakha T."/>
            <person name="Chanpet A."/>
            <person name="Rattanawaree P."/>
            <person name="Ingsriswang S."/>
        </authorList>
    </citation>
    <scope>NUCLEOTIDE SEQUENCE [LARGE SCALE GENOMIC DNA]</scope>
    <source>
        <strain evidence="2 3">TBRC 17307</strain>
    </source>
</reference>
<dbReference type="RefSeq" id="WP_313868517.1">
    <property type="nucleotide sequence ID" value="NZ_CP132507.1"/>
</dbReference>
<sequence>MHHSSPVSSPSAVKDARKASRISRPLISLFLALSALFLAMPASAGLTVFSDSGSFLAATGSVQTETFNSYTNDQAANNLNFGAFVGHNSLQVDAPDLKLSIDGTTNLYSDISYGGWFTLRFNAPIMAYGAWFSGLSSRIGLTVAADSLSGYGSYSTLGRYQATASPDNTPQFIGFTSTEAFNGITFESNGCCSARFALDNVMYTHALAPVPEPETYAMLLAGLGVMGAVVRRRKQTN</sequence>
<dbReference type="Pfam" id="PF07589">
    <property type="entry name" value="PEP-CTERM"/>
    <property type="match status" value="1"/>
</dbReference>
<evidence type="ECO:0000313" key="3">
    <source>
        <dbReference type="Proteomes" id="UP001302257"/>
    </source>
</evidence>